<gene>
    <name evidence="7" type="ORF">ACFODK_14990</name>
</gene>
<dbReference type="InterPro" id="IPR009056">
    <property type="entry name" value="Cyt_c-like_dom"/>
</dbReference>
<organism evidence="7 8">
    <name type="scientific">Alteraurantiacibacter lauratis</name>
    <dbReference type="NCBI Taxonomy" id="2054627"/>
    <lineage>
        <taxon>Bacteria</taxon>
        <taxon>Pseudomonadati</taxon>
        <taxon>Pseudomonadota</taxon>
        <taxon>Alphaproteobacteria</taxon>
        <taxon>Sphingomonadales</taxon>
        <taxon>Erythrobacteraceae</taxon>
        <taxon>Alteraurantiacibacter</taxon>
    </lineage>
</organism>
<sequence>MNGKLFLAAAGLALAASIAGAGSGAWAQTSADADAPTAAAHSGFSELGGEALYANICAACHMHAGEGAVGAGFYPALANNPRMIAKGYPLYVVVKGMNGMPPMADMMTDEQVADVVNYIRTNFGNSYTDAVTPAEVAALR</sequence>
<keyword evidence="1 4" id="KW-0349">Heme</keyword>
<evidence type="ECO:0000256" key="3">
    <source>
        <dbReference type="ARBA" id="ARBA00023004"/>
    </source>
</evidence>
<feature type="domain" description="Cytochrome c" evidence="6">
    <location>
        <begin position="44"/>
        <end position="123"/>
    </location>
</feature>
<dbReference type="RefSeq" id="WP_336918186.1">
    <property type="nucleotide sequence ID" value="NZ_JBANRN010000004.1"/>
</dbReference>
<keyword evidence="2 4" id="KW-0479">Metal-binding</keyword>
<dbReference type="PANTHER" id="PTHR35008">
    <property type="entry name" value="BLL4482 PROTEIN-RELATED"/>
    <property type="match status" value="1"/>
</dbReference>
<reference evidence="8" key="1">
    <citation type="journal article" date="2019" name="Int. J. Syst. Evol. Microbiol.">
        <title>The Global Catalogue of Microorganisms (GCM) 10K type strain sequencing project: providing services to taxonomists for standard genome sequencing and annotation.</title>
        <authorList>
            <consortium name="The Broad Institute Genomics Platform"/>
            <consortium name="The Broad Institute Genome Sequencing Center for Infectious Disease"/>
            <person name="Wu L."/>
            <person name="Ma J."/>
        </authorList>
    </citation>
    <scope>NUCLEOTIDE SEQUENCE [LARGE SCALE GENOMIC DNA]</scope>
    <source>
        <strain evidence="8">KCTC 52606</strain>
    </source>
</reference>
<keyword evidence="3 4" id="KW-0408">Iron</keyword>
<evidence type="ECO:0000313" key="8">
    <source>
        <dbReference type="Proteomes" id="UP001595378"/>
    </source>
</evidence>
<protein>
    <submittedName>
        <fullName evidence="7">C-type cytochrome</fullName>
    </submittedName>
</protein>
<evidence type="ECO:0000256" key="2">
    <source>
        <dbReference type="ARBA" id="ARBA00022723"/>
    </source>
</evidence>
<feature type="chain" id="PRO_5046870312" evidence="5">
    <location>
        <begin position="22"/>
        <end position="140"/>
    </location>
</feature>
<dbReference type="PROSITE" id="PS51007">
    <property type="entry name" value="CYTC"/>
    <property type="match status" value="1"/>
</dbReference>
<evidence type="ECO:0000256" key="5">
    <source>
        <dbReference type="SAM" id="SignalP"/>
    </source>
</evidence>
<evidence type="ECO:0000256" key="4">
    <source>
        <dbReference type="PROSITE-ProRule" id="PRU00433"/>
    </source>
</evidence>
<comment type="caution">
    <text evidence="7">The sequence shown here is derived from an EMBL/GenBank/DDBJ whole genome shotgun (WGS) entry which is preliminary data.</text>
</comment>
<dbReference type="PANTHER" id="PTHR35008:SF9">
    <property type="entry name" value="CYTOCHROME C DOMAIN-CONTAINING PROTEIN"/>
    <property type="match status" value="1"/>
</dbReference>
<dbReference type="Pfam" id="PF13442">
    <property type="entry name" value="Cytochrome_CBB3"/>
    <property type="match status" value="1"/>
</dbReference>
<keyword evidence="8" id="KW-1185">Reference proteome</keyword>
<dbReference type="SUPFAM" id="SSF46626">
    <property type="entry name" value="Cytochrome c"/>
    <property type="match status" value="1"/>
</dbReference>
<dbReference type="Proteomes" id="UP001595378">
    <property type="component" value="Unassembled WGS sequence"/>
</dbReference>
<evidence type="ECO:0000313" key="7">
    <source>
        <dbReference type="EMBL" id="MFC3102194.1"/>
    </source>
</evidence>
<accession>A0ABV7EJT9</accession>
<name>A0ABV7EJT9_9SPHN</name>
<dbReference type="EMBL" id="JBHRSU010000037">
    <property type="protein sequence ID" value="MFC3102194.1"/>
    <property type="molecule type" value="Genomic_DNA"/>
</dbReference>
<dbReference type="Gene3D" id="1.10.760.10">
    <property type="entry name" value="Cytochrome c-like domain"/>
    <property type="match status" value="1"/>
</dbReference>
<evidence type="ECO:0000256" key="1">
    <source>
        <dbReference type="ARBA" id="ARBA00022617"/>
    </source>
</evidence>
<evidence type="ECO:0000259" key="6">
    <source>
        <dbReference type="PROSITE" id="PS51007"/>
    </source>
</evidence>
<proteinExistence type="predicted"/>
<keyword evidence="5" id="KW-0732">Signal</keyword>
<feature type="signal peptide" evidence="5">
    <location>
        <begin position="1"/>
        <end position="21"/>
    </location>
</feature>
<dbReference type="InterPro" id="IPR036909">
    <property type="entry name" value="Cyt_c-like_dom_sf"/>
</dbReference>
<dbReference type="InterPro" id="IPR051459">
    <property type="entry name" value="Cytochrome_c-type_DH"/>
</dbReference>